<dbReference type="PANTHER" id="PTHR30269">
    <property type="entry name" value="TRANSMEMBRANE PROTEIN YFCA"/>
    <property type="match status" value="1"/>
</dbReference>
<evidence type="ECO:0000256" key="5">
    <source>
        <dbReference type="ARBA" id="ARBA00022692"/>
    </source>
</evidence>
<evidence type="ECO:0000256" key="2">
    <source>
        <dbReference type="ARBA" id="ARBA00009142"/>
    </source>
</evidence>
<evidence type="ECO:0000256" key="4">
    <source>
        <dbReference type="ARBA" id="ARBA00022475"/>
    </source>
</evidence>
<evidence type="ECO:0000313" key="11">
    <source>
        <dbReference type="Proteomes" id="UP000289200"/>
    </source>
</evidence>
<feature type="transmembrane region" description="Helical" evidence="8">
    <location>
        <begin position="153"/>
        <end position="171"/>
    </location>
</feature>
<dbReference type="PANTHER" id="PTHR30269:SF37">
    <property type="entry name" value="MEMBRANE TRANSPORTER PROTEIN"/>
    <property type="match status" value="1"/>
</dbReference>
<keyword evidence="3" id="KW-0813">Transport</keyword>
<comment type="similarity">
    <text evidence="2 8">Belongs to the 4-toluene sulfonate uptake permease (TSUP) (TC 2.A.102) family.</text>
</comment>
<keyword evidence="7 8" id="KW-0472">Membrane</keyword>
<keyword evidence="4 8" id="KW-1003">Cell membrane</keyword>
<feature type="transmembrane region" description="Helical" evidence="8">
    <location>
        <begin position="254"/>
        <end position="272"/>
    </location>
</feature>
<keyword evidence="5 8" id="KW-0812">Transmembrane</keyword>
<reference evidence="11" key="1">
    <citation type="submission" date="2018-10" db="EMBL/GenBank/DDBJ databases">
        <authorList>
            <person name="Peiro R."/>
            <person name="Begona"/>
            <person name="Cbmso G."/>
            <person name="Lopez M."/>
            <person name="Gonzalez S."/>
            <person name="Sacristan E."/>
            <person name="Castillo E."/>
        </authorList>
    </citation>
    <scope>NUCLEOTIDE SEQUENCE [LARGE SCALE GENOMIC DNA]</scope>
</reference>
<name>A0A3S4CG17_9BRAD</name>
<dbReference type="InterPro" id="IPR002781">
    <property type="entry name" value="TM_pro_TauE-like"/>
</dbReference>
<sequence>MVGPPAADRSGSPPGAASGLSGAAGRLAPRRRIGFDARPPAARRTAPLVRLSTVNIIQDPTFYLLALPAVTALGLSKGGFAGVGTMATPLLALYAPPLQAAAILLPILIIQDMISVVTYRRDWDAWNLRIMLPGAVLGVGLAWAIAAHVSDDVIRIAVGLIGLGFVLNVWFGRPPATTRTPDPKAGVLWGAVAGFTSTMAQAGGPPFQVFVLPQKLPKLRLVGTSTIFFAVVNALKVVPYFALGHFTGDALGTSAVLLPLAVATNFLGIWLVRRTPTALFYRISYALVFMISVTLLWQGVSHLVAGA</sequence>
<evidence type="ECO:0000313" key="10">
    <source>
        <dbReference type="EMBL" id="VCU08237.1"/>
    </source>
</evidence>
<proteinExistence type="inferred from homology"/>
<comment type="subcellular location">
    <subcellularLocation>
        <location evidence="1 8">Cell membrane</location>
        <topology evidence="1 8">Multi-pass membrane protein</topology>
    </subcellularLocation>
</comment>
<accession>A0A3S4CG17</accession>
<feature type="region of interest" description="Disordered" evidence="9">
    <location>
        <begin position="1"/>
        <end position="24"/>
    </location>
</feature>
<evidence type="ECO:0000256" key="7">
    <source>
        <dbReference type="ARBA" id="ARBA00023136"/>
    </source>
</evidence>
<evidence type="ECO:0000256" key="8">
    <source>
        <dbReference type="RuleBase" id="RU363041"/>
    </source>
</evidence>
<comment type="caution">
    <text evidence="10">The sequence shown here is derived from an EMBL/GenBank/DDBJ whole genome shotgun (WGS) entry which is preliminary data.</text>
</comment>
<organism evidence="10 11">
    <name type="scientific">Rhodoplanes serenus</name>
    <dbReference type="NCBI Taxonomy" id="200615"/>
    <lineage>
        <taxon>Bacteria</taxon>
        <taxon>Pseudomonadati</taxon>
        <taxon>Pseudomonadota</taxon>
        <taxon>Alphaproteobacteria</taxon>
        <taxon>Hyphomicrobiales</taxon>
        <taxon>Nitrobacteraceae</taxon>
        <taxon>Rhodoplanes</taxon>
    </lineage>
</organism>
<dbReference type="GO" id="GO:0005886">
    <property type="term" value="C:plasma membrane"/>
    <property type="evidence" value="ECO:0007669"/>
    <property type="project" value="UniProtKB-SubCell"/>
</dbReference>
<dbReference type="Proteomes" id="UP000289200">
    <property type="component" value="Unassembled WGS sequence"/>
</dbReference>
<dbReference type="AlphaFoldDB" id="A0A3S4CG17"/>
<feature type="transmembrane region" description="Helical" evidence="8">
    <location>
        <begin position="126"/>
        <end position="147"/>
    </location>
</feature>
<evidence type="ECO:0000256" key="9">
    <source>
        <dbReference type="SAM" id="MobiDB-lite"/>
    </source>
</evidence>
<protein>
    <recommendedName>
        <fullName evidence="8">Probable membrane transporter protein</fullName>
    </recommendedName>
</protein>
<gene>
    <name evidence="10" type="ORF">RHODGE_RHODGE_02096</name>
</gene>
<evidence type="ECO:0000256" key="6">
    <source>
        <dbReference type="ARBA" id="ARBA00022989"/>
    </source>
</evidence>
<evidence type="ECO:0000256" key="1">
    <source>
        <dbReference type="ARBA" id="ARBA00004651"/>
    </source>
</evidence>
<dbReference type="InterPro" id="IPR052017">
    <property type="entry name" value="TSUP"/>
</dbReference>
<evidence type="ECO:0000256" key="3">
    <source>
        <dbReference type="ARBA" id="ARBA00022448"/>
    </source>
</evidence>
<keyword evidence="6 8" id="KW-1133">Transmembrane helix</keyword>
<feature type="transmembrane region" description="Helical" evidence="8">
    <location>
        <begin position="279"/>
        <end position="300"/>
    </location>
</feature>
<dbReference type="EMBL" id="UWOC01000137">
    <property type="protein sequence ID" value="VCU08237.1"/>
    <property type="molecule type" value="Genomic_DNA"/>
</dbReference>
<feature type="transmembrane region" description="Helical" evidence="8">
    <location>
        <begin position="100"/>
        <end position="119"/>
    </location>
</feature>
<dbReference type="Pfam" id="PF01925">
    <property type="entry name" value="TauE"/>
    <property type="match status" value="1"/>
</dbReference>
<feature type="transmembrane region" description="Helical" evidence="8">
    <location>
        <begin position="62"/>
        <end position="80"/>
    </location>
</feature>
<keyword evidence="11" id="KW-1185">Reference proteome</keyword>